<accession>A0ABP7PD27</accession>
<evidence type="ECO:0000313" key="1">
    <source>
        <dbReference type="EMBL" id="GAA3963034.1"/>
    </source>
</evidence>
<evidence type="ECO:0000313" key="2">
    <source>
        <dbReference type="Proteomes" id="UP001500742"/>
    </source>
</evidence>
<name>A0ABP7PD27_9SPHI</name>
<reference evidence="2" key="1">
    <citation type="journal article" date="2019" name="Int. J. Syst. Evol. Microbiol.">
        <title>The Global Catalogue of Microorganisms (GCM) 10K type strain sequencing project: providing services to taxonomists for standard genome sequencing and annotation.</title>
        <authorList>
            <consortium name="The Broad Institute Genomics Platform"/>
            <consortium name="The Broad Institute Genome Sequencing Center for Infectious Disease"/>
            <person name="Wu L."/>
            <person name="Ma J."/>
        </authorList>
    </citation>
    <scope>NUCLEOTIDE SEQUENCE [LARGE SCALE GENOMIC DNA]</scope>
    <source>
        <strain evidence="2">JCM 16601</strain>
    </source>
</reference>
<proteinExistence type="predicted"/>
<keyword evidence="2" id="KW-1185">Reference proteome</keyword>
<organism evidence="1 2">
    <name type="scientific">Mucilaginibacter dorajii</name>
    <dbReference type="NCBI Taxonomy" id="692994"/>
    <lineage>
        <taxon>Bacteria</taxon>
        <taxon>Pseudomonadati</taxon>
        <taxon>Bacteroidota</taxon>
        <taxon>Sphingobacteriia</taxon>
        <taxon>Sphingobacteriales</taxon>
        <taxon>Sphingobacteriaceae</taxon>
        <taxon>Mucilaginibacter</taxon>
    </lineage>
</organism>
<dbReference type="Proteomes" id="UP001500742">
    <property type="component" value="Unassembled WGS sequence"/>
</dbReference>
<protein>
    <submittedName>
        <fullName evidence="1">Uncharacterized protein</fullName>
    </submittedName>
</protein>
<dbReference type="EMBL" id="BAAAZC010000007">
    <property type="protein sequence ID" value="GAA3963034.1"/>
    <property type="molecule type" value="Genomic_DNA"/>
</dbReference>
<sequence>MLPKIHFEEMQHQTAQTSDLYTYIYLVNSELYDKKEGQATIKRACPILLPTVAFFRTNSSKN</sequence>
<comment type="caution">
    <text evidence="1">The sequence shown here is derived from an EMBL/GenBank/DDBJ whole genome shotgun (WGS) entry which is preliminary data.</text>
</comment>
<gene>
    <name evidence="1" type="ORF">GCM10022210_08830</name>
</gene>